<keyword evidence="2" id="KW-1185">Reference proteome</keyword>
<dbReference type="PANTHER" id="PTHR12741">
    <property type="entry name" value="LYST-INTERACTING PROTEIN LIP5 DOPAMINE RESPONSIVE PROTEIN DRG-1"/>
    <property type="match status" value="1"/>
</dbReference>
<protein>
    <submittedName>
        <fullName evidence="1">Callose synthase 7</fullName>
    </submittedName>
</protein>
<accession>A0AAV9A3U9</accession>
<proteinExistence type="predicted"/>
<gene>
    <name evidence="1" type="ORF">QJS04_geneDACA019303</name>
</gene>
<evidence type="ECO:0000313" key="2">
    <source>
        <dbReference type="Proteomes" id="UP001179952"/>
    </source>
</evidence>
<comment type="caution">
    <text evidence="1">The sequence shown here is derived from an EMBL/GenBank/DDBJ whole genome shotgun (WGS) entry which is preliminary data.</text>
</comment>
<dbReference type="Proteomes" id="UP001179952">
    <property type="component" value="Unassembled WGS sequence"/>
</dbReference>
<dbReference type="GO" id="GO:0046527">
    <property type="term" value="F:glucosyltransferase activity"/>
    <property type="evidence" value="ECO:0007669"/>
    <property type="project" value="TreeGrafter"/>
</dbReference>
<name>A0AAV9A3U9_ACOGR</name>
<dbReference type="AlphaFoldDB" id="A0AAV9A3U9"/>
<organism evidence="1 2">
    <name type="scientific">Acorus gramineus</name>
    <name type="common">Dwarf sweet flag</name>
    <dbReference type="NCBI Taxonomy" id="55184"/>
    <lineage>
        <taxon>Eukaryota</taxon>
        <taxon>Viridiplantae</taxon>
        <taxon>Streptophyta</taxon>
        <taxon>Embryophyta</taxon>
        <taxon>Tracheophyta</taxon>
        <taxon>Spermatophyta</taxon>
        <taxon>Magnoliopsida</taxon>
        <taxon>Liliopsida</taxon>
        <taxon>Acoraceae</taxon>
        <taxon>Acorus</taxon>
    </lineage>
</organism>
<dbReference type="EMBL" id="JAUJYN010000013">
    <property type="protein sequence ID" value="KAK1258885.1"/>
    <property type="molecule type" value="Genomic_DNA"/>
</dbReference>
<reference evidence="1" key="1">
    <citation type="journal article" date="2023" name="Nat. Commun.">
        <title>Diploid and tetraploid genomes of Acorus and the evolution of monocots.</title>
        <authorList>
            <person name="Ma L."/>
            <person name="Liu K.W."/>
            <person name="Li Z."/>
            <person name="Hsiao Y.Y."/>
            <person name="Qi Y."/>
            <person name="Fu T."/>
            <person name="Tang G.D."/>
            <person name="Zhang D."/>
            <person name="Sun W.H."/>
            <person name="Liu D.K."/>
            <person name="Li Y."/>
            <person name="Chen G.Z."/>
            <person name="Liu X.D."/>
            <person name="Liao X.Y."/>
            <person name="Jiang Y.T."/>
            <person name="Yu X."/>
            <person name="Hao Y."/>
            <person name="Huang J."/>
            <person name="Zhao X.W."/>
            <person name="Ke S."/>
            <person name="Chen Y.Y."/>
            <person name="Wu W.L."/>
            <person name="Hsu J.L."/>
            <person name="Lin Y.F."/>
            <person name="Huang M.D."/>
            <person name="Li C.Y."/>
            <person name="Huang L."/>
            <person name="Wang Z.W."/>
            <person name="Zhao X."/>
            <person name="Zhong W.Y."/>
            <person name="Peng D.H."/>
            <person name="Ahmad S."/>
            <person name="Lan S."/>
            <person name="Zhang J.S."/>
            <person name="Tsai W.C."/>
            <person name="Van de Peer Y."/>
            <person name="Liu Z.J."/>
        </authorList>
    </citation>
    <scope>NUCLEOTIDE SEQUENCE</scope>
    <source>
        <strain evidence="1">SCP</strain>
    </source>
</reference>
<evidence type="ECO:0000313" key="1">
    <source>
        <dbReference type="EMBL" id="KAK1258885.1"/>
    </source>
</evidence>
<sequence>MKRQLAASDPKEIQKFYLWYYDEFIKGGQVKGKPEEMSKHYQIASVLYDVLSTVVPAEKIDEEIYRRAKDVERKKANYVPFNILPLYASDVASVIMEIPEVKAAINAIRQVNNLPLPRNHSTDQTQHGNVGFSKPEDRDKFIRDLLDWLSLVFGFQLESITVSNVKDKLFKNYRSWCAYLHREPNLMEDINGVEGQQLDLLYIGLYLLIWGEASNVRLWKNA</sequence>
<dbReference type="PANTHER" id="PTHR12741:SF16">
    <property type="entry name" value="CALLOSE SYNTHASE 7"/>
    <property type="match status" value="1"/>
</dbReference>
<reference evidence="1" key="2">
    <citation type="submission" date="2023-06" db="EMBL/GenBank/DDBJ databases">
        <authorList>
            <person name="Ma L."/>
            <person name="Liu K.-W."/>
            <person name="Li Z."/>
            <person name="Hsiao Y.-Y."/>
            <person name="Qi Y."/>
            <person name="Fu T."/>
            <person name="Tang G."/>
            <person name="Zhang D."/>
            <person name="Sun W.-H."/>
            <person name="Liu D.-K."/>
            <person name="Li Y."/>
            <person name="Chen G.-Z."/>
            <person name="Liu X.-D."/>
            <person name="Liao X.-Y."/>
            <person name="Jiang Y.-T."/>
            <person name="Yu X."/>
            <person name="Hao Y."/>
            <person name="Huang J."/>
            <person name="Zhao X.-W."/>
            <person name="Ke S."/>
            <person name="Chen Y.-Y."/>
            <person name="Wu W.-L."/>
            <person name="Hsu J.-L."/>
            <person name="Lin Y.-F."/>
            <person name="Huang M.-D."/>
            <person name="Li C.-Y."/>
            <person name="Huang L."/>
            <person name="Wang Z.-W."/>
            <person name="Zhao X."/>
            <person name="Zhong W.-Y."/>
            <person name="Peng D.-H."/>
            <person name="Ahmad S."/>
            <person name="Lan S."/>
            <person name="Zhang J.-S."/>
            <person name="Tsai W.-C."/>
            <person name="Van De Peer Y."/>
            <person name="Liu Z.-J."/>
        </authorList>
    </citation>
    <scope>NUCLEOTIDE SEQUENCE</scope>
    <source>
        <strain evidence="1">SCP</strain>
        <tissue evidence="1">Leaves</tissue>
    </source>
</reference>
<dbReference type="GO" id="GO:0005886">
    <property type="term" value="C:plasma membrane"/>
    <property type="evidence" value="ECO:0007669"/>
    <property type="project" value="TreeGrafter"/>
</dbReference>